<dbReference type="InterPro" id="IPR011009">
    <property type="entry name" value="Kinase-like_dom_sf"/>
</dbReference>
<dbReference type="InterPro" id="IPR008266">
    <property type="entry name" value="Tyr_kinase_AS"/>
</dbReference>
<dbReference type="InterPro" id="IPR000719">
    <property type="entry name" value="Prot_kinase_dom"/>
</dbReference>
<evidence type="ECO:0000256" key="1">
    <source>
        <dbReference type="ARBA" id="ARBA00022679"/>
    </source>
</evidence>
<feature type="binding site" evidence="5">
    <location>
        <position position="71"/>
    </location>
    <ligand>
        <name>ATP</name>
        <dbReference type="ChEBI" id="CHEBI:30616"/>
    </ligand>
</feature>
<dbReference type="GO" id="GO:0004674">
    <property type="term" value="F:protein serine/threonine kinase activity"/>
    <property type="evidence" value="ECO:0007669"/>
    <property type="project" value="TreeGrafter"/>
</dbReference>
<dbReference type="PIRSF" id="PIRSF000654">
    <property type="entry name" value="Integrin-linked_kinase"/>
    <property type="match status" value="1"/>
</dbReference>
<dbReference type="AlphaFoldDB" id="A0A9P5YP05"/>
<evidence type="ECO:0000313" key="8">
    <source>
        <dbReference type="Proteomes" id="UP000807469"/>
    </source>
</evidence>
<evidence type="ECO:0000256" key="4">
    <source>
        <dbReference type="ARBA" id="ARBA00022840"/>
    </source>
</evidence>
<organism evidence="7 8">
    <name type="scientific">Pholiota conissans</name>
    <dbReference type="NCBI Taxonomy" id="109636"/>
    <lineage>
        <taxon>Eukaryota</taxon>
        <taxon>Fungi</taxon>
        <taxon>Dikarya</taxon>
        <taxon>Basidiomycota</taxon>
        <taxon>Agaricomycotina</taxon>
        <taxon>Agaricomycetes</taxon>
        <taxon>Agaricomycetidae</taxon>
        <taxon>Agaricales</taxon>
        <taxon>Agaricineae</taxon>
        <taxon>Strophariaceae</taxon>
        <taxon>Pholiota</taxon>
    </lineage>
</organism>
<keyword evidence="4 5" id="KW-0067">ATP-binding</keyword>
<dbReference type="Pfam" id="PF07714">
    <property type="entry name" value="PK_Tyr_Ser-Thr"/>
    <property type="match status" value="1"/>
</dbReference>
<accession>A0A9P5YP05</accession>
<evidence type="ECO:0000256" key="2">
    <source>
        <dbReference type="ARBA" id="ARBA00022741"/>
    </source>
</evidence>
<dbReference type="GO" id="GO:0005524">
    <property type="term" value="F:ATP binding"/>
    <property type="evidence" value="ECO:0007669"/>
    <property type="project" value="UniProtKB-UniRule"/>
</dbReference>
<evidence type="ECO:0000256" key="5">
    <source>
        <dbReference type="PROSITE-ProRule" id="PRU10141"/>
    </source>
</evidence>
<sequence>MEGWSTQYSANPVAEIRKRDAKEETPSSVVLNDLTGEVYKDEDAVGGGSYSDVYTGLWMTGKAAALKVAIKVFRSHIYSRGDILKLDEILKKEMHIWGSLKHPNIVLFYGIAFDFGKGPAMVSQWMNQGALLEYVEKERSNLDFRARLNICIAIAHGLSYLHSNNVIHGDLSPANVLMDQGVPHISNFGLSDVVAELQGPFFFTVQSGTGARWISPELLQSADGDGVEGTPVLTMSCDVYSFASLVFYVVTGFLPYAHRRSNVTVIMEIMQSMQSNATAYPPRPAQSLLTDECWAILMQCWALDPAKRPNIHVVYQLLEEL</sequence>
<dbReference type="PROSITE" id="PS00109">
    <property type="entry name" value="PROTEIN_KINASE_TYR"/>
    <property type="match status" value="1"/>
</dbReference>
<reference evidence="7" key="1">
    <citation type="submission" date="2020-11" db="EMBL/GenBank/DDBJ databases">
        <authorList>
            <consortium name="DOE Joint Genome Institute"/>
            <person name="Ahrendt S."/>
            <person name="Riley R."/>
            <person name="Andreopoulos W."/>
            <person name="Labutti K."/>
            <person name="Pangilinan J."/>
            <person name="Ruiz-Duenas F.J."/>
            <person name="Barrasa J.M."/>
            <person name="Sanchez-Garcia M."/>
            <person name="Camarero S."/>
            <person name="Miyauchi S."/>
            <person name="Serrano A."/>
            <person name="Linde D."/>
            <person name="Babiker R."/>
            <person name="Drula E."/>
            <person name="Ayuso-Fernandez I."/>
            <person name="Pacheco R."/>
            <person name="Padilla G."/>
            <person name="Ferreira P."/>
            <person name="Barriuso J."/>
            <person name="Kellner H."/>
            <person name="Castanera R."/>
            <person name="Alfaro M."/>
            <person name="Ramirez L."/>
            <person name="Pisabarro A.G."/>
            <person name="Kuo A."/>
            <person name="Tritt A."/>
            <person name="Lipzen A."/>
            <person name="He G."/>
            <person name="Yan M."/>
            <person name="Ng V."/>
            <person name="Cullen D."/>
            <person name="Martin F."/>
            <person name="Rosso M.-N."/>
            <person name="Henrissat B."/>
            <person name="Hibbett D."/>
            <person name="Martinez A.T."/>
            <person name="Grigoriev I.V."/>
        </authorList>
    </citation>
    <scope>NUCLEOTIDE SEQUENCE</scope>
    <source>
        <strain evidence="7">CIRM-BRFM 674</strain>
    </source>
</reference>
<protein>
    <submittedName>
        <fullName evidence="7">Kinase-like protein</fullName>
    </submittedName>
</protein>
<dbReference type="EMBL" id="MU155579">
    <property type="protein sequence ID" value="KAF9472095.1"/>
    <property type="molecule type" value="Genomic_DNA"/>
</dbReference>
<proteinExistence type="predicted"/>
<dbReference type="PANTHER" id="PTHR44329:SF288">
    <property type="entry name" value="MITOGEN-ACTIVATED PROTEIN KINASE KINASE KINASE 20"/>
    <property type="match status" value="1"/>
</dbReference>
<keyword evidence="8" id="KW-1185">Reference proteome</keyword>
<keyword evidence="2 5" id="KW-0547">Nucleotide-binding</keyword>
<gene>
    <name evidence="7" type="ORF">BDN70DRAFT_508101</name>
</gene>
<dbReference type="PANTHER" id="PTHR44329">
    <property type="entry name" value="SERINE/THREONINE-PROTEIN KINASE TNNI3K-RELATED"/>
    <property type="match status" value="1"/>
</dbReference>
<dbReference type="Gene3D" id="1.10.510.10">
    <property type="entry name" value="Transferase(Phosphotransferase) domain 1"/>
    <property type="match status" value="1"/>
</dbReference>
<dbReference type="PROSITE" id="PS00107">
    <property type="entry name" value="PROTEIN_KINASE_ATP"/>
    <property type="match status" value="1"/>
</dbReference>
<dbReference type="OrthoDB" id="346907at2759"/>
<comment type="caution">
    <text evidence="7">The sequence shown here is derived from an EMBL/GenBank/DDBJ whole genome shotgun (WGS) entry which is preliminary data.</text>
</comment>
<evidence type="ECO:0000256" key="3">
    <source>
        <dbReference type="ARBA" id="ARBA00022777"/>
    </source>
</evidence>
<dbReference type="InterPro" id="IPR051681">
    <property type="entry name" value="Ser/Thr_Kinases-Pseudokinases"/>
</dbReference>
<evidence type="ECO:0000313" key="7">
    <source>
        <dbReference type="EMBL" id="KAF9472095.1"/>
    </source>
</evidence>
<dbReference type="SUPFAM" id="SSF56112">
    <property type="entry name" value="Protein kinase-like (PK-like)"/>
    <property type="match status" value="1"/>
</dbReference>
<keyword evidence="1" id="KW-0808">Transferase</keyword>
<dbReference type="InterPro" id="IPR017441">
    <property type="entry name" value="Protein_kinase_ATP_BS"/>
</dbReference>
<evidence type="ECO:0000259" key="6">
    <source>
        <dbReference type="PROSITE" id="PS50011"/>
    </source>
</evidence>
<name>A0A9P5YP05_9AGAR</name>
<keyword evidence="3 7" id="KW-0418">Kinase</keyword>
<dbReference type="InterPro" id="IPR001245">
    <property type="entry name" value="Ser-Thr/Tyr_kinase_cat_dom"/>
</dbReference>
<dbReference type="Proteomes" id="UP000807469">
    <property type="component" value="Unassembled WGS sequence"/>
</dbReference>
<feature type="domain" description="Protein kinase" evidence="6">
    <location>
        <begin position="39"/>
        <end position="321"/>
    </location>
</feature>
<dbReference type="PROSITE" id="PS50011">
    <property type="entry name" value="PROTEIN_KINASE_DOM"/>
    <property type="match status" value="1"/>
</dbReference>